<dbReference type="Proteomes" id="UP000823486">
    <property type="component" value="Unassembled WGS sequence"/>
</dbReference>
<keyword evidence="1" id="KW-0472">Membrane</keyword>
<evidence type="ECO:0000256" key="1">
    <source>
        <dbReference type="SAM" id="Phobius"/>
    </source>
</evidence>
<keyword evidence="1" id="KW-0812">Transmembrane</keyword>
<proteinExistence type="predicted"/>
<keyword evidence="1" id="KW-1133">Transmembrane helix</keyword>
<comment type="caution">
    <text evidence="2">The sequence shown here is derived from an EMBL/GenBank/DDBJ whole genome shotgun (WGS) entry which is preliminary data.</text>
</comment>
<evidence type="ECO:0000313" key="2">
    <source>
        <dbReference type="EMBL" id="MBM7694529.1"/>
    </source>
</evidence>
<protein>
    <submittedName>
        <fullName evidence="2">Uncharacterized protein</fullName>
    </submittedName>
</protein>
<gene>
    <name evidence="2" type="ORF">JOC77_003992</name>
</gene>
<feature type="transmembrane region" description="Helical" evidence="1">
    <location>
        <begin position="12"/>
        <end position="30"/>
    </location>
</feature>
<keyword evidence="3" id="KW-1185">Reference proteome</keyword>
<dbReference type="EMBL" id="JAFBFI010000026">
    <property type="protein sequence ID" value="MBM7694529.1"/>
    <property type="molecule type" value="Genomic_DNA"/>
</dbReference>
<reference evidence="2 3" key="1">
    <citation type="submission" date="2021-01" db="EMBL/GenBank/DDBJ databases">
        <title>Genomic Encyclopedia of Type Strains, Phase IV (KMG-IV): sequencing the most valuable type-strain genomes for metagenomic binning, comparative biology and taxonomic classification.</title>
        <authorList>
            <person name="Goeker M."/>
        </authorList>
    </citation>
    <scope>NUCLEOTIDE SEQUENCE [LARGE SCALE GENOMIC DNA]</scope>
    <source>
        <strain evidence="2 3">DSM 105482</strain>
    </source>
</reference>
<evidence type="ECO:0000313" key="3">
    <source>
        <dbReference type="Proteomes" id="UP000823486"/>
    </source>
</evidence>
<organism evidence="2 3">
    <name type="scientific">Peribacillus deserti</name>
    <dbReference type="NCBI Taxonomy" id="673318"/>
    <lineage>
        <taxon>Bacteria</taxon>
        <taxon>Bacillati</taxon>
        <taxon>Bacillota</taxon>
        <taxon>Bacilli</taxon>
        <taxon>Bacillales</taxon>
        <taxon>Bacillaceae</taxon>
        <taxon>Peribacillus</taxon>
    </lineage>
</organism>
<accession>A0ABS2QP81</accession>
<sequence>MAAVELIKVLRPIVAIATFITFGLLAMYKYPDSNKNYN</sequence>
<name>A0ABS2QP81_9BACI</name>